<dbReference type="GO" id="GO:0018773">
    <property type="term" value="F:acetylpyruvate hydrolase activity"/>
    <property type="evidence" value="ECO:0007669"/>
    <property type="project" value="TreeGrafter"/>
</dbReference>
<dbReference type="STRING" id="1293045.H663_13590"/>
<dbReference type="Gene3D" id="3.90.850.10">
    <property type="entry name" value="Fumarylacetoacetase-like, C-terminal domain"/>
    <property type="match status" value="1"/>
</dbReference>
<dbReference type="OrthoDB" id="8582489at2"/>
<proteinExistence type="predicted"/>
<dbReference type="Proteomes" id="UP000037507">
    <property type="component" value="Unassembled WGS sequence"/>
</dbReference>
<feature type="domain" description="Rv2993c-like N-terminal" evidence="3">
    <location>
        <begin position="1"/>
        <end position="50"/>
    </location>
</feature>
<dbReference type="InterPro" id="IPR036663">
    <property type="entry name" value="Fumarylacetoacetase_C_sf"/>
</dbReference>
<feature type="domain" description="Fumarylacetoacetase-like C-terminal" evidence="2">
    <location>
        <begin position="55"/>
        <end position="252"/>
    </location>
</feature>
<dbReference type="AlphaFoldDB" id="A0A2T7UDG1"/>
<evidence type="ECO:0000313" key="5">
    <source>
        <dbReference type="Proteomes" id="UP000037507"/>
    </source>
</evidence>
<dbReference type="SUPFAM" id="SSF56529">
    <property type="entry name" value="FAH"/>
    <property type="match status" value="1"/>
</dbReference>
<dbReference type="GO" id="GO:0016853">
    <property type="term" value="F:isomerase activity"/>
    <property type="evidence" value="ECO:0007669"/>
    <property type="project" value="UniProtKB-KW"/>
</dbReference>
<accession>A0A2T7UDG1</accession>
<reference evidence="4" key="1">
    <citation type="submission" date="2017-04" db="EMBL/GenBank/DDBJ databases">
        <title>Unexpected and diverse lifestyles within the genus Limnohabitans.</title>
        <authorList>
            <person name="Kasalicky V."/>
            <person name="Mehrshad M."/>
            <person name="Andrei S.-A."/>
            <person name="Salcher M."/>
            <person name="Kratochvilova H."/>
            <person name="Simek K."/>
            <person name="Ghai R."/>
        </authorList>
    </citation>
    <scope>NUCLEOTIDE SEQUENCE [LARGE SCALE GENOMIC DNA]</scope>
    <source>
        <strain evidence="4">II-D5</strain>
    </source>
</reference>
<keyword evidence="5" id="KW-1185">Reference proteome</keyword>
<dbReference type="EMBL" id="LFYT02000012">
    <property type="protein sequence ID" value="PVE42651.1"/>
    <property type="molecule type" value="Genomic_DNA"/>
</dbReference>
<protein>
    <submittedName>
        <fullName evidence="4">2-hydroxyhepta-2,4-diene-1,7-dioate isomerase</fullName>
    </submittedName>
</protein>
<organism evidence="4 5">
    <name type="scientific">Limnohabitans planktonicus II-D5</name>
    <dbReference type="NCBI Taxonomy" id="1293045"/>
    <lineage>
        <taxon>Bacteria</taxon>
        <taxon>Pseudomonadati</taxon>
        <taxon>Pseudomonadota</taxon>
        <taxon>Betaproteobacteria</taxon>
        <taxon>Burkholderiales</taxon>
        <taxon>Comamonadaceae</taxon>
        <taxon>Limnohabitans</taxon>
    </lineage>
</organism>
<sequence>MQWLRYLQDGKVMTGVLEQQTVHEHGGALFETFKPTGNTVAADGLQWLPPCMPGKIIGLWNNFRAAAEKNGWSAPTEPLYFMKSPGAAAGHQQAIAVPSSYPGRVVFEGELVLVMGTTARQVTVQNAPQHIFGYTCGNDVTALELIHRDASFPQWTRAKSFDGFAAFGPVIDTDFDAENGHLRTLVDGRERQNYAFSDMFFSPAQIVSHLSHDMTLEPGDLIYCGTSLGVLPMKAGATVEVLIDGIGTLSNRYG</sequence>
<comment type="caution">
    <text evidence="4">The sequence shown here is derived from an EMBL/GenBank/DDBJ whole genome shotgun (WGS) entry which is preliminary data.</text>
</comment>
<dbReference type="InterPro" id="IPR018833">
    <property type="entry name" value="Rv2993c-like_N"/>
</dbReference>
<gene>
    <name evidence="4" type="ORF">H663_011190</name>
</gene>
<evidence type="ECO:0000259" key="3">
    <source>
        <dbReference type="Pfam" id="PF10370"/>
    </source>
</evidence>
<dbReference type="PANTHER" id="PTHR11820:SF7">
    <property type="entry name" value="ACYLPYRUVASE FAHD1, MITOCHONDRIAL"/>
    <property type="match status" value="1"/>
</dbReference>
<dbReference type="InterPro" id="IPR011234">
    <property type="entry name" value="Fumarylacetoacetase-like_C"/>
</dbReference>
<evidence type="ECO:0000259" key="2">
    <source>
        <dbReference type="Pfam" id="PF01557"/>
    </source>
</evidence>
<keyword evidence="4" id="KW-0413">Isomerase</keyword>
<dbReference type="PANTHER" id="PTHR11820">
    <property type="entry name" value="ACYLPYRUVASE"/>
    <property type="match status" value="1"/>
</dbReference>
<keyword evidence="1" id="KW-0479">Metal-binding</keyword>
<dbReference type="GO" id="GO:0046872">
    <property type="term" value="F:metal ion binding"/>
    <property type="evidence" value="ECO:0007669"/>
    <property type="project" value="UniProtKB-KW"/>
</dbReference>
<dbReference type="Pfam" id="PF01557">
    <property type="entry name" value="FAA_hydrolase"/>
    <property type="match status" value="1"/>
</dbReference>
<name>A0A2T7UDG1_9BURK</name>
<evidence type="ECO:0000256" key="1">
    <source>
        <dbReference type="ARBA" id="ARBA00022723"/>
    </source>
</evidence>
<dbReference type="Pfam" id="PF10370">
    <property type="entry name" value="Rv2993c-like_N"/>
    <property type="match status" value="1"/>
</dbReference>
<evidence type="ECO:0000313" key="4">
    <source>
        <dbReference type="EMBL" id="PVE42651.1"/>
    </source>
</evidence>